<accession>K1SD14</accession>
<dbReference type="EMBL" id="AJWZ01011438">
    <property type="protein sequence ID" value="EKC45276.1"/>
    <property type="molecule type" value="Genomic_DNA"/>
</dbReference>
<evidence type="ECO:0000313" key="1">
    <source>
        <dbReference type="EMBL" id="EKC45276.1"/>
    </source>
</evidence>
<name>K1SD14_9ZZZZ</name>
<proteinExistence type="predicted"/>
<dbReference type="Pfam" id="PF18742">
    <property type="entry name" value="DpnII-MboI"/>
    <property type="match status" value="1"/>
</dbReference>
<protein>
    <submittedName>
        <fullName evidence="1">Uncharacterized protein</fullName>
    </submittedName>
</protein>
<dbReference type="AlphaFoldDB" id="K1SD14"/>
<comment type="caution">
    <text evidence="1">The sequence shown here is derived from an EMBL/GenBank/DDBJ whole genome shotgun (WGS) entry which is preliminary data.</text>
</comment>
<dbReference type="Gene3D" id="3.40.91.30">
    <property type="match status" value="1"/>
</dbReference>
<organism evidence="1">
    <name type="scientific">human gut metagenome</name>
    <dbReference type="NCBI Taxonomy" id="408170"/>
    <lineage>
        <taxon>unclassified sequences</taxon>
        <taxon>metagenomes</taxon>
        <taxon>organismal metagenomes</taxon>
    </lineage>
</organism>
<sequence>MTGIEQMTLFQSVLTSVRLLIATLEENYDYVEDELNSLENFISSKMRLMFTSIPNNEKEVQDNLERLFIGNNMNKGVDYDRETGKFNFSGREYIPDFIIPNLKCCLEVKLLKEKNKKSKIIEEINADITAYSKAYNEIVFIIYDIGVINDIIEFKRDIESSGNIKVIVIKH</sequence>
<gene>
    <name evidence="1" type="ORF">OBE_16976</name>
</gene>
<reference evidence="1" key="1">
    <citation type="journal article" date="2013" name="Environ. Microbiol.">
        <title>Microbiota from the distal guts of lean and obese adolescents exhibit partial functional redundancy besides clear differences in community structure.</title>
        <authorList>
            <person name="Ferrer M."/>
            <person name="Ruiz A."/>
            <person name="Lanza F."/>
            <person name="Haange S.B."/>
            <person name="Oberbach A."/>
            <person name="Till H."/>
            <person name="Bargiela R."/>
            <person name="Campoy C."/>
            <person name="Segura M.T."/>
            <person name="Richter M."/>
            <person name="von Bergen M."/>
            <person name="Seifert J."/>
            <person name="Suarez A."/>
        </authorList>
    </citation>
    <scope>NUCLEOTIDE SEQUENCE</scope>
</reference>